<name>A0A8X6HZ85_TRICU</name>
<accession>A0A8X6HZ85</accession>
<evidence type="ECO:0000313" key="2">
    <source>
        <dbReference type="EMBL" id="GFR32549.1"/>
    </source>
</evidence>
<protein>
    <submittedName>
        <fullName evidence="2">Uncharacterized protein</fullName>
    </submittedName>
</protein>
<reference evidence="2" key="1">
    <citation type="submission" date="2020-07" db="EMBL/GenBank/DDBJ databases">
        <title>Multicomponent nature underlies the extraordinary mechanical properties of spider dragline silk.</title>
        <authorList>
            <person name="Kono N."/>
            <person name="Nakamura H."/>
            <person name="Mori M."/>
            <person name="Yoshida Y."/>
            <person name="Ohtoshi R."/>
            <person name="Malay A.D."/>
            <person name="Moran D.A.P."/>
            <person name="Tomita M."/>
            <person name="Numata K."/>
            <person name="Arakawa K."/>
        </authorList>
    </citation>
    <scope>NUCLEOTIDE SEQUENCE</scope>
</reference>
<keyword evidence="3" id="KW-1185">Reference proteome</keyword>
<dbReference type="Proteomes" id="UP000887116">
    <property type="component" value="Unassembled WGS sequence"/>
</dbReference>
<organism evidence="2 3">
    <name type="scientific">Trichonephila clavata</name>
    <name type="common">Joro spider</name>
    <name type="synonym">Nephila clavata</name>
    <dbReference type="NCBI Taxonomy" id="2740835"/>
    <lineage>
        <taxon>Eukaryota</taxon>
        <taxon>Metazoa</taxon>
        <taxon>Ecdysozoa</taxon>
        <taxon>Arthropoda</taxon>
        <taxon>Chelicerata</taxon>
        <taxon>Arachnida</taxon>
        <taxon>Araneae</taxon>
        <taxon>Araneomorphae</taxon>
        <taxon>Entelegynae</taxon>
        <taxon>Araneoidea</taxon>
        <taxon>Nephilidae</taxon>
        <taxon>Trichonephila</taxon>
    </lineage>
</organism>
<dbReference type="AlphaFoldDB" id="A0A8X6HZ85"/>
<gene>
    <name evidence="2" type="ORF">TNCT_455511</name>
</gene>
<keyword evidence="1" id="KW-1133">Transmembrane helix</keyword>
<sequence length="145" mass="16667">MDKYGNYYYAKTCDGDEYYPISKGLSIMVKKKNGEVLIAKYGSKRQRYPIDKNGNEYYPVDKSNKPFYLINEFGEKYFAKTKTNRKLSLSPTNEFIYKKTDTYGNEVYTTDPVLGRQFNKVDIAATCLICLGNLPLFIALVLSVI</sequence>
<comment type="caution">
    <text evidence="2">The sequence shown here is derived from an EMBL/GenBank/DDBJ whole genome shotgun (WGS) entry which is preliminary data.</text>
</comment>
<keyword evidence="1" id="KW-0472">Membrane</keyword>
<proteinExistence type="predicted"/>
<evidence type="ECO:0000256" key="1">
    <source>
        <dbReference type="SAM" id="Phobius"/>
    </source>
</evidence>
<feature type="transmembrane region" description="Helical" evidence="1">
    <location>
        <begin position="123"/>
        <end position="144"/>
    </location>
</feature>
<evidence type="ECO:0000313" key="3">
    <source>
        <dbReference type="Proteomes" id="UP000887116"/>
    </source>
</evidence>
<dbReference type="EMBL" id="BMAO01019750">
    <property type="protein sequence ID" value="GFR32549.1"/>
    <property type="molecule type" value="Genomic_DNA"/>
</dbReference>
<keyword evidence="1" id="KW-0812">Transmembrane</keyword>